<dbReference type="Proteomes" id="UP000050794">
    <property type="component" value="Unassembled WGS sequence"/>
</dbReference>
<dbReference type="AlphaFoldDB" id="A0A183UKC7"/>
<evidence type="ECO:0000313" key="3">
    <source>
        <dbReference type="Proteomes" id="UP000050794"/>
    </source>
</evidence>
<protein>
    <submittedName>
        <fullName evidence="2 4">Uncharacterized protein</fullName>
    </submittedName>
</protein>
<organism evidence="3 4">
    <name type="scientific">Toxocara canis</name>
    <name type="common">Canine roundworm</name>
    <dbReference type="NCBI Taxonomy" id="6265"/>
    <lineage>
        <taxon>Eukaryota</taxon>
        <taxon>Metazoa</taxon>
        <taxon>Ecdysozoa</taxon>
        <taxon>Nematoda</taxon>
        <taxon>Chromadorea</taxon>
        <taxon>Rhabditida</taxon>
        <taxon>Spirurina</taxon>
        <taxon>Ascaridomorpha</taxon>
        <taxon>Ascaridoidea</taxon>
        <taxon>Toxocaridae</taxon>
        <taxon>Toxocara</taxon>
    </lineage>
</organism>
<name>A0A183UKC7_TOXCA</name>
<accession>A0A183UKC7</accession>
<dbReference type="WBParaSite" id="TCNE_0000894701-mRNA-1">
    <property type="protein sequence ID" value="TCNE_0000894701-mRNA-1"/>
    <property type="gene ID" value="TCNE_0000894701"/>
</dbReference>
<reference evidence="4" key="1">
    <citation type="submission" date="2016-06" db="UniProtKB">
        <authorList>
            <consortium name="WormBaseParasite"/>
        </authorList>
    </citation>
    <scope>IDENTIFICATION</scope>
</reference>
<feature type="region of interest" description="Disordered" evidence="1">
    <location>
        <begin position="13"/>
        <end position="51"/>
    </location>
</feature>
<evidence type="ECO:0000313" key="2">
    <source>
        <dbReference type="EMBL" id="VDM40268.1"/>
    </source>
</evidence>
<dbReference type="EMBL" id="UYWY01020037">
    <property type="protein sequence ID" value="VDM40268.1"/>
    <property type="molecule type" value="Genomic_DNA"/>
</dbReference>
<keyword evidence="3" id="KW-1185">Reference proteome</keyword>
<proteinExistence type="predicted"/>
<reference evidence="2 3" key="2">
    <citation type="submission" date="2018-11" db="EMBL/GenBank/DDBJ databases">
        <authorList>
            <consortium name="Pathogen Informatics"/>
        </authorList>
    </citation>
    <scope>NUCLEOTIDE SEQUENCE [LARGE SCALE GENOMIC DNA]</scope>
</reference>
<sequence>MCWMGTANWLRPREGDQLSAADRSITNGRADEERATSRRSSHRTTTTTSSIPVATWRHYSSRHLQFDK</sequence>
<evidence type="ECO:0000313" key="4">
    <source>
        <dbReference type="WBParaSite" id="TCNE_0000894701-mRNA-1"/>
    </source>
</evidence>
<gene>
    <name evidence="2" type="ORF">TCNE_LOCUS8947</name>
</gene>
<evidence type="ECO:0000256" key="1">
    <source>
        <dbReference type="SAM" id="MobiDB-lite"/>
    </source>
</evidence>